<evidence type="ECO:0000313" key="3">
    <source>
        <dbReference type="EMBL" id="MBB4858635.1"/>
    </source>
</evidence>
<feature type="domain" description="Enoyl reductase (ER)" evidence="2">
    <location>
        <begin position="10"/>
        <end position="298"/>
    </location>
</feature>
<dbReference type="Gene3D" id="3.90.180.10">
    <property type="entry name" value="Medium-chain alcohol dehydrogenases, catalytic domain"/>
    <property type="match status" value="1"/>
</dbReference>
<keyword evidence="4" id="KW-1185">Reference proteome</keyword>
<protein>
    <submittedName>
        <fullName evidence="3">NADPH:quinone reductase-like Zn-dependent oxidoreductase</fullName>
    </submittedName>
</protein>
<organism evidence="3 4">
    <name type="scientific">Novosphingobium chloroacetimidivorans</name>
    <dbReference type="NCBI Taxonomy" id="1428314"/>
    <lineage>
        <taxon>Bacteria</taxon>
        <taxon>Pseudomonadati</taxon>
        <taxon>Pseudomonadota</taxon>
        <taxon>Alphaproteobacteria</taxon>
        <taxon>Sphingomonadales</taxon>
        <taxon>Sphingomonadaceae</taxon>
        <taxon>Novosphingobium</taxon>
    </lineage>
</organism>
<dbReference type="InterPro" id="IPR020843">
    <property type="entry name" value="ER"/>
</dbReference>
<dbReference type="EMBL" id="JACHLR010000007">
    <property type="protein sequence ID" value="MBB4858635.1"/>
    <property type="molecule type" value="Genomic_DNA"/>
</dbReference>
<dbReference type="CDD" id="cd05289">
    <property type="entry name" value="MDR_like_2"/>
    <property type="match status" value="1"/>
</dbReference>
<evidence type="ECO:0000256" key="1">
    <source>
        <dbReference type="ARBA" id="ARBA00022857"/>
    </source>
</evidence>
<dbReference type="InterPro" id="IPR013154">
    <property type="entry name" value="ADH-like_N"/>
</dbReference>
<evidence type="ECO:0000313" key="4">
    <source>
        <dbReference type="Proteomes" id="UP000555448"/>
    </source>
</evidence>
<reference evidence="3 4" key="1">
    <citation type="submission" date="2020-08" db="EMBL/GenBank/DDBJ databases">
        <title>Functional genomics of gut bacteria from endangered species of beetles.</title>
        <authorList>
            <person name="Carlos-Shanley C."/>
        </authorList>
    </citation>
    <scope>NUCLEOTIDE SEQUENCE [LARGE SCALE GENOMIC DNA]</scope>
    <source>
        <strain evidence="3 4">S00245</strain>
    </source>
</reference>
<dbReference type="InterPro" id="IPR011032">
    <property type="entry name" value="GroES-like_sf"/>
</dbReference>
<dbReference type="Gene3D" id="3.40.50.720">
    <property type="entry name" value="NAD(P)-binding Rossmann-like Domain"/>
    <property type="match status" value="1"/>
</dbReference>
<dbReference type="SUPFAM" id="SSF50129">
    <property type="entry name" value="GroES-like"/>
    <property type="match status" value="1"/>
</dbReference>
<dbReference type="Pfam" id="PF08240">
    <property type="entry name" value="ADH_N"/>
    <property type="match status" value="1"/>
</dbReference>
<dbReference type="SUPFAM" id="SSF51735">
    <property type="entry name" value="NAD(P)-binding Rossmann-fold domains"/>
    <property type="match status" value="1"/>
</dbReference>
<keyword evidence="1" id="KW-0521">NADP</keyword>
<evidence type="ECO:0000259" key="2">
    <source>
        <dbReference type="SMART" id="SM00829"/>
    </source>
</evidence>
<name>A0A7W7NWY6_9SPHN</name>
<dbReference type="Pfam" id="PF13602">
    <property type="entry name" value="ADH_zinc_N_2"/>
    <property type="match status" value="1"/>
</dbReference>
<dbReference type="PANTHER" id="PTHR44154:SF1">
    <property type="entry name" value="QUINONE OXIDOREDUCTASE"/>
    <property type="match status" value="1"/>
</dbReference>
<accession>A0A7W7NWY6</accession>
<dbReference type="SMART" id="SM00829">
    <property type="entry name" value="PKS_ER"/>
    <property type="match status" value="1"/>
</dbReference>
<sequence>MKAVQLAAYGGVDQLSLAEWPRPEPGPGEVLLRIHASAVNPFDLLVREGIFAQFIPLPLPAVPGGDAAGTIEALGEGVQGYDIGDRVIADFPTAGRGSHAEFGVISVNAIAPLPDQLDFEHGAALPKAGLTGRQAVAALGVTAGERVLVSGALGSVGRAVLQQLQAIGAVPVAGVRADRLDEAAALGVEAIDLSDPADDPRFDRAIATAGSATSQLLGRVRDGGRVVSIVPVPEEDNAGGRVEVIQLYHQTDAETLAQVARDAAEGRLVIPIAATFPLEALAEAHAAVAAGARGKVVLRH</sequence>
<dbReference type="Proteomes" id="UP000555448">
    <property type="component" value="Unassembled WGS sequence"/>
</dbReference>
<comment type="caution">
    <text evidence="3">The sequence shown here is derived from an EMBL/GenBank/DDBJ whole genome shotgun (WGS) entry which is preliminary data.</text>
</comment>
<proteinExistence type="predicted"/>
<dbReference type="AlphaFoldDB" id="A0A7W7NWY6"/>
<dbReference type="InterPro" id="IPR051603">
    <property type="entry name" value="Zinc-ADH_QOR/CCCR"/>
</dbReference>
<dbReference type="GO" id="GO:0016491">
    <property type="term" value="F:oxidoreductase activity"/>
    <property type="evidence" value="ECO:0007669"/>
    <property type="project" value="InterPro"/>
</dbReference>
<dbReference type="PANTHER" id="PTHR44154">
    <property type="entry name" value="QUINONE OXIDOREDUCTASE"/>
    <property type="match status" value="1"/>
</dbReference>
<dbReference type="InterPro" id="IPR036291">
    <property type="entry name" value="NAD(P)-bd_dom_sf"/>
</dbReference>
<gene>
    <name evidence="3" type="ORF">HNO88_001961</name>
</gene>
<dbReference type="RefSeq" id="WP_184244482.1">
    <property type="nucleotide sequence ID" value="NZ_JACHLR010000007.1"/>
</dbReference>